<dbReference type="Proteomes" id="UP001597497">
    <property type="component" value="Unassembled WGS sequence"/>
</dbReference>
<evidence type="ECO:0000313" key="2">
    <source>
        <dbReference type="Proteomes" id="UP001597497"/>
    </source>
</evidence>
<protein>
    <submittedName>
        <fullName evidence="1">Uncharacterized protein</fullName>
    </submittedName>
</protein>
<sequence>MEWNFLFRIDHLNETGEERNLKGLLFTADEQPPTVEAIQGFLKTCGYQVEVEDPQQLVFKDPNPEDPVEIRIVRLDDEQEEKTDMIVRKIAEQFQKRKGW</sequence>
<accession>A0ABW5RE12</accession>
<keyword evidence="2" id="KW-1185">Reference proteome</keyword>
<organism evidence="1 2">
    <name type="scientific">Marinicrinis sediminis</name>
    <dbReference type="NCBI Taxonomy" id="1652465"/>
    <lineage>
        <taxon>Bacteria</taxon>
        <taxon>Bacillati</taxon>
        <taxon>Bacillota</taxon>
        <taxon>Bacilli</taxon>
        <taxon>Bacillales</taxon>
        <taxon>Paenibacillaceae</taxon>
    </lineage>
</organism>
<comment type="caution">
    <text evidence="1">The sequence shown here is derived from an EMBL/GenBank/DDBJ whole genome shotgun (WGS) entry which is preliminary data.</text>
</comment>
<name>A0ABW5RE12_9BACL</name>
<evidence type="ECO:0000313" key="1">
    <source>
        <dbReference type="EMBL" id="MFD2673223.1"/>
    </source>
</evidence>
<gene>
    <name evidence="1" type="ORF">ACFSUC_16745</name>
</gene>
<dbReference type="RefSeq" id="WP_379930784.1">
    <property type="nucleotide sequence ID" value="NZ_JBHUMM010000043.1"/>
</dbReference>
<proteinExistence type="predicted"/>
<dbReference type="EMBL" id="JBHUMM010000043">
    <property type="protein sequence ID" value="MFD2673223.1"/>
    <property type="molecule type" value="Genomic_DNA"/>
</dbReference>
<reference evidence="2" key="1">
    <citation type="journal article" date="2019" name="Int. J. Syst. Evol. Microbiol.">
        <title>The Global Catalogue of Microorganisms (GCM) 10K type strain sequencing project: providing services to taxonomists for standard genome sequencing and annotation.</title>
        <authorList>
            <consortium name="The Broad Institute Genomics Platform"/>
            <consortium name="The Broad Institute Genome Sequencing Center for Infectious Disease"/>
            <person name="Wu L."/>
            <person name="Ma J."/>
        </authorList>
    </citation>
    <scope>NUCLEOTIDE SEQUENCE [LARGE SCALE GENOMIC DNA]</scope>
    <source>
        <strain evidence="2">KCTC 33676</strain>
    </source>
</reference>